<feature type="domain" description="Flagellar basal body rod protein N-terminal" evidence="6">
    <location>
        <begin position="7"/>
        <end position="37"/>
    </location>
</feature>
<dbReference type="Pfam" id="PF06429">
    <property type="entry name" value="Flg_bbr_C"/>
    <property type="match status" value="1"/>
</dbReference>
<dbReference type="RefSeq" id="WP_209766018.1">
    <property type="nucleotide sequence ID" value="NZ_JAGINP010000005.1"/>
</dbReference>
<feature type="domain" description="Flagellar hook protein FlgE D2" evidence="8">
    <location>
        <begin position="202"/>
        <end position="324"/>
    </location>
</feature>
<dbReference type="InterPro" id="IPR020013">
    <property type="entry name" value="Flagellar_FlgE/F/G"/>
</dbReference>
<dbReference type="InterPro" id="IPR011491">
    <property type="entry name" value="FlgE_D2"/>
</dbReference>
<keyword evidence="9" id="KW-0966">Cell projection</keyword>
<protein>
    <recommendedName>
        <fullName evidence="3 5">Flagellar hook protein FlgE</fullName>
    </recommendedName>
</protein>
<dbReference type="NCBIfam" id="TIGR03506">
    <property type="entry name" value="FlgEFG_subfam"/>
    <property type="match status" value="1"/>
</dbReference>
<evidence type="ECO:0000313" key="9">
    <source>
        <dbReference type="EMBL" id="MBP2292183.1"/>
    </source>
</evidence>
<dbReference type="SUPFAM" id="SSF117143">
    <property type="entry name" value="Flagellar hook protein flgE"/>
    <property type="match status" value="1"/>
</dbReference>
<evidence type="ECO:0000313" key="10">
    <source>
        <dbReference type="Proteomes" id="UP000781958"/>
    </source>
</evidence>
<evidence type="ECO:0000256" key="1">
    <source>
        <dbReference type="ARBA" id="ARBA00004117"/>
    </source>
</evidence>
<organism evidence="9 10">
    <name type="scientific">Azospirillum rugosum</name>
    <dbReference type="NCBI Taxonomy" id="416170"/>
    <lineage>
        <taxon>Bacteria</taxon>
        <taxon>Pseudomonadati</taxon>
        <taxon>Pseudomonadota</taxon>
        <taxon>Alphaproteobacteria</taxon>
        <taxon>Rhodospirillales</taxon>
        <taxon>Azospirillaceae</taxon>
        <taxon>Azospirillum</taxon>
    </lineage>
</organism>
<evidence type="ECO:0000256" key="2">
    <source>
        <dbReference type="ARBA" id="ARBA00009677"/>
    </source>
</evidence>
<proteinExistence type="inferred from homology"/>
<comment type="similarity">
    <text evidence="2 5">Belongs to the flagella basal body rod proteins family.</text>
</comment>
<comment type="function">
    <text evidence="5">A flexible structure which links the flagellar filament to the drive apparatus in the basal body.</text>
</comment>
<keyword evidence="9" id="KW-0282">Flagellum</keyword>
<dbReference type="InterPro" id="IPR010930">
    <property type="entry name" value="Flg_bb/hook_C_dom"/>
</dbReference>
<name>A0ABS4SHY8_9PROT</name>
<keyword evidence="9" id="KW-0969">Cilium</keyword>
<dbReference type="InterPro" id="IPR001444">
    <property type="entry name" value="Flag_bb_rod_N"/>
</dbReference>
<dbReference type="Pfam" id="PF07559">
    <property type="entry name" value="FlgE_D2"/>
    <property type="match status" value="1"/>
</dbReference>
<keyword evidence="4 5" id="KW-0975">Bacterial flagellum</keyword>
<keyword evidence="10" id="KW-1185">Reference proteome</keyword>
<evidence type="ECO:0000256" key="4">
    <source>
        <dbReference type="ARBA" id="ARBA00023143"/>
    </source>
</evidence>
<dbReference type="EMBL" id="JAGINP010000005">
    <property type="protein sequence ID" value="MBP2292183.1"/>
    <property type="molecule type" value="Genomic_DNA"/>
</dbReference>
<reference evidence="9 10" key="1">
    <citation type="submission" date="2021-03" db="EMBL/GenBank/DDBJ databases">
        <title>Genomic Encyclopedia of Type Strains, Phase III (KMG-III): the genomes of soil and plant-associated and newly described type strains.</title>
        <authorList>
            <person name="Whitman W."/>
        </authorList>
    </citation>
    <scope>NUCLEOTIDE SEQUENCE [LARGE SCALE GENOMIC DNA]</scope>
    <source>
        <strain evidence="9 10">IMMIB AFH-6</strain>
    </source>
</reference>
<dbReference type="PROSITE" id="PS00588">
    <property type="entry name" value="FLAGELLA_BB_ROD"/>
    <property type="match status" value="1"/>
</dbReference>
<gene>
    <name evidence="9" type="ORF">J2851_001944</name>
</gene>
<dbReference type="InterPro" id="IPR019776">
    <property type="entry name" value="Flagellar_basal_body_rod_CS"/>
</dbReference>
<dbReference type="PANTHER" id="PTHR30435:SF1">
    <property type="entry name" value="FLAGELLAR HOOK PROTEIN FLGE"/>
    <property type="match status" value="1"/>
</dbReference>
<evidence type="ECO:0000256" key="3">
    <source>
        <dbReference type="ARBA" id="ARBA00019015"/>
    </source>
</evidence>
<evidence type="ECO:0000259" key="7">
    <source>
        <dbReference type="Pfam" id="PF06429"/>
    </source>
</evidence>
<dbReference type="InterPro" id="IPR037925">
    <property type="entry name" value="FlgE/F/G-like"/>
</dbReference>
<evidence type="ECO:0000256" key="5">
    <source>
        <dbReference type="RuleBase" id="RU362116"/>
    </source>
</evidence>
<comment type="subcellular location">
    <subcellularLocation>
        <location evidence="1 5">Bacterial flagellum basal body</location>
    </subcellularLocation>
</comment>
<accession>A0ABS4SHY8</accession>
<evidence type="ECO:0000259" key="8">
    <source>
        <dbReference type="Pfam" id="PF07559"/>
    </source>
</evidence>
<evidence type="ECO:0000259" key="6">
    <source>
        <dbReference type="Pfam" id="PF00460"/>
    </source>
</evidence>
<dbReference type="Proteomes" id="UP000781958">
    <property type="component" value="Unassembled WGS sequence"/>
</dbReference>
<sequence length="458" mass="46850">MGMTTILNNGVLGLTAQSRALGSISSNIANAATTGYKATETQFDDVWLKDRSSNVGDPGAGVRAYNRLDNRAGTISQTGVTTNASILGNGYFVVQDIDFLNGTAGTTTATGTPTDSNVELTRAGDFSMDKDGYLVNTAGKALMGFKLDPNNPSTTLGATSSLKPVSLSGLTDYHEATTQASLAMNLPTAQAVAATPTLANTTGATLNLIDKSGSAGSTMLRFMKTGVAEDGSTTWKVYNAGTVGADGQAVGSVKASDPATWQPMGSLTFDRSGVLTGGANGSKLSMGINPGGNFGPVTVDLGTYGKPDDSVTSIADMDIGTRTSQNGIAAGSYQGAELTSDGYVAATFAGGRQRYLYHVPDAIVANPQDLENLSGTSFRTTTESGAIKLAAFGKPSGNGTSGNTTVGASLNNNSVEGSNVNIENQFTTLIQAQRTYSAASKLVSTADEMTQTTLTLKA</sequence>
<dbReference type="Pfam" id="PF00460">
    <property type="entry name" value="Flg_bb_rod"/>
    <property type="match status" value="1"/>
</dbReference>
<feature type="domain" description="Flagellar basal-body/hook protein C-terminal" evidence="7">
    <location>
        <begin position="413"/>
        <end position="456"/>
    </location>
</feature>
<dbReference type="PANTHER" id="PTHR30435">
    <property type="entry name" value="FLAGELLAR PROTEIN"/>
    <property type="match status" value="1"/>
</dbReference>
<comment type="caution">
    <text evidence="9">The sequence shown here is derived from an EMBL/GenBank/DDBJ whole genome shotgun (WGS) entry which is preliminary data.</text>
</comment>